<dbReference type="PANTHER" id="PTHR30024">
    <property type="entry name" value="ALIPHATIC SULFONATES-BINDING PROTEIN-RELATED"/>
    <property type="match status" value="1"/>
</dbReference>
<evidence type="ECO:0000256" key="2">
    <source>
        <dbReference type="ARBA" id="ARBA00010742"/>
    </source>
</evidence>
<gene>
    <name evidence="4" type="ORF">GCM10009754_05020</name>
</gene>
<dbReference type="Proteomes" id="UP001501116">
    <property type="component" value="Unassembled WGS sequence"/>
</dbReference>
<evidence type="ECO:0000256" key="1">
    <source>
        <dbReference type="ARBA" id="ARBA00004418"/>
    </source>
</evidence>
<proteinExistence type="inferred from homology"/>
<dbReference type="RefSeq" id="WP_344412884.1">
    <property type="nucleotide sequence ID" value="NZ_BAAANN010000002.1"/>
</dbReference>
<keyword evidence="5" id="KW-1185">Reference proteome</keyword>
<organism evidence="4 5">
    <name type="scientific">Amycolatopsis minnesotensis</name>
    <dbReference type="NCBI Taxonomy" id="337894"/>
    <lineage>
        <taxon>Bacteria</taxon>
        <taxon>Bacillati</taxon>
        <taxon>Actinomycetota</taxon>
        <taxon>Actinomycetes</taxon>
        <taxon>Pseudonocardiales</taxon>
        <taxon>Pseudonocardiaceae</taxon>
        <taxon>Amycolatopsis</taxon>
    </lineage>
</organism>
<comment type="subcellular location">
    <subcellularLocation>
        <location evidence="1">Periplasm</location>
    </subcellularLocation>
</comment>
<name>A0ABN2Q137_9PSEU</name>
<dbReference type="Gene3D" id="3.40.190.10">
    <property type="entry name" value="Periplasmic binding protein-like II"/>
    <property type="match status" value="2"/>
</dbReference>
<comment type="caution">
    <text evidence="4">The sequence shown here is derived from an EMBL/GenBank/DDBJ whole genome shotgun (WGS) entry which is preliminary data.</text>
</comment>
<sequence length="320" mass="33440">MRAVTATLVLALVVVSGCGMFSGGGGENKITPERTTLRVGVGNGIDTAPLRMAVADGAFARAGLRVDLVEEPDQDRALSRLASGDLDVAFASDVALFKAAAAGTAFQLQGEAYTSSQYTMALVTLPDSKYTDPTKKKTTTVAVNMLDDLGTLTTRSMLAASGVNPEKVKFIVRSFDEMPDALRAGDADAAWMTEPFITKAAEQLGAKIVVDSARGATIDFPLSAYASSGLFAQSNPRTLSVFRSALGAAQQRGDDQGAIRQALPRVAGIDQTTAALVALGSYPTSLNGVRLQRVADLMHSSGMLANRLDVQALLPKGDLP</sequence>
<dbReference type="PROSITE" id="PS51257">
    <property type="entry name" value="PROKAR_LIPOPROTEIN"/>
    <property type="match status" value="1"/>
</dbReference>
<dbReference type="SUPFAM" id="SSF53850">
    <property type="entry name" value="Periplasmic binding protein-like II"/>
    <property type="match status" value="1"/>
</dbReference>
<comment type="similarity">
    <text evidence="2">Belongs to the bacterial solute-binding protein SsuA/TauA family.</text>
</comment>
<evidence type="ECO:0000256" key="3">
    <source>
        <dbReference type="ARBA" id="ARBA00022729"/>
    </source>
</evidence>
<accession>A0ABN2Q137</accession>
<keyword evidence="3" id="KW-0732">Signal</keyword>
<reference evidence="4 5" key="1">
    <citation type="journal article" date="2019" name="Int. J. Syst. Evol. Microbiol.">
        <title>The Global Catalogue of Microorganisms (GCM) 10K type strain sequencing project: providing services to taxonomists for standard genome sequencing and annotation.</title>
        <authorList>
            <consortium name="The Broad Institute Genomics Platform"/>
            <consortium name="The Broad Institute Genome Sequencing Center for Infectious Disease"/>
            <person name="Wu L."/>
            <person name="Ma J."/>
        </authorList>
    </citation>
    <scope>NUCLEOTIDE SEQUENCE [LARGE SCALE GENOMIC DNA]</scope>
    <source>
        <strain evidence="4 5">JCM 14545</strain>
    </source>
</reference>
<dbReference type="EMBL" id="BAAANN010000002">
    <property type="protein sequence ID" value="GAA1940749.1"/>
    <property type="molecule type" value="Genomic_DNA"/>
</dbReference>
<evidence type="ECO:0000313" key="4">
    <source>
        <dbReference type="EMBL" id="GAA1940749.1"/>
    </source>
</evidence>
<dbReference type="PANTHER" id="PTHR30024:SF47">
    <property type="entry name" value="TAURINE-BINDING PERIPLASMIC PROTEIN"/>
    <property type="match status" value="1"/>
</dbReference>
<protein>
    <submittedName>
        <fullName evidence="4">ABC transporter substrate-binding protein</fullName>
    </submittedName>
</protein>
<evidence type="ECO:0000313" key="5">
    <source>
        <dbReference type="Proteomes" id="UP001501116"/>
    </source>
</evidence>
<dbReference type="Pfam" id="PF13379">
    <property type="entry name" value="NMT1_2"/>
    <property type="match status" value="1"/>
</dbReference>